<evidence type="ECO:0000259" key="2">
    <source>
        <dbReference type="Pfam" id="PF03108"/>
    </source>
</evidence>
<dbReference type="Pfam" id="PF03108">
    <property type="entry name" value="DBD_Tnp_Mut"/>
    <property type="match status" value="1"/>
</dbReference>
<keyword evidence="4" id="KW-1185">Reference proteome</keyword>
<comment type="caution">
    <text evidence="3">The sequence shown here is derived from an EMBL/GenBank/DDBJ whole genome shotgun (WGS) entry which is preliminary data.</text>
</comment>
<evidence type="ECO:0000256" key="1">
    <source>
        <dbReference type="SAM" id="MobiDB-lite"/>
    </source>
</evidence>
<accession>A0ABU6VD89</accession>
<sequence>MLGAFGSRNQRETYVYQAASPSFDVNLQAESATGDSSSFWELGVAMVATPQPVSPQAFEGVPDPDPHVGEALRPDDSDEKPEFIEGDSDDDDGPVSQGSNIPAEFQVGQSFQSKEEVVFTVKNYNIHREVEYRVMESDHPKYLEKCKRFGEGLYLAHKAHLKKNEGFVGSAKVQWSTHMFGYGDFE</sequence>
<name>A0ABU6VD89_9FABA</name>
<dbReference type="Proteomes" id="UP001341840">
    <property type="component" value="Unassembled WGS sequence"/>
</dbReference>
<evidence type="ECO:0000313" key="3">
    <source>
        <dbReference type="EMBL" id="MED6170518.1"/>
    </source>
</evidence>
<feature type="region of interest" description="Disordered" evidence="1">
    <location>
        <begin position="51"/>
        <end position="101"/>
    </location>
</feature>
<gene>
    <name evidence="3" type="ORF">PIB30_031754</name>
</gene>
<organism evidence="3 4">
    <name type="scientific">Stylosanthes scabra</name>
    <dbReference type="NCBI Taxonomy" id="79078"/>
    <lineage>
        <taxon>Eukaryota</taxon>
        <taxon>Viridiplantae</taxon>
        <taxon>Streptophyta</taxon>
        <taxon>Embryophyta</taxon>
        <taxon>Tracheophyta</taxon>
        <taxon>Spermatophyta</taxon>
        <taxon>Magnoliopsida</taxon>
        <taxon>eudicotyledons</taxon>
        <taxon>Gunneridae</taxon>
        <taxon>Pentapetalae</taxon>
        <taxon>rosids</taxon>
        <taxon>fabids</taxon>
        <taxon>Fabales</taxon>
        <taxon>Fabaceae</taxon>
        <taxon>Papilionoideae</taxon>
        <taxon>50 kb inversion clade</taxon>
        <taxon>dalbergioids sensu lato</taxon>
        <taxon>Dalbergieae</taxon>
        <taxon>Pterocarpus clade</taxon>
        <taxon>Stylosanthes</taxon>
    </lineage>
</organism>
<evidence type="ECO:0000313" key="4">
    <source>
        <dbReference type="Proteomes" id="UP001341840"/>
    </source>
</evidence>
<protein>
    <recommendedName>
        <fullName evidence="2">Transposase MuDR plant domain-containing protein</fullName>
    </recommendedName>
</protein>
<dbReference type="EMBL" id="JASCZI010151172">
    <property type="protein sequence ID" value="MED6170518.1"/>
    <property type="molecule type" value="Genomic_DNA"/>
</dbReference>
<proteinExistence type="predicted"/>
<dbReference type="InterPro" id="IPR004332">
    <property type="entry name" value="Transposase_MuDR"/>
</dbReference>
<feature type="domain" description="Transposase MuDR plant" evidence="2">
    <location>
        <begin position="105"/>
        <end position="148"/>
    </location>
</feature>
<feature type="compositionally biased region" description="Acidic residues" evidence="1">
    <location>
        <begin position="84"/>
        <end position="93"/>
    </location>
</feature>
<reference evidence="3 4" key="1">
    <citation type="journal article" date="2023" name="Plants (Basel)">
        <title>Bridging the Gap: Combining Genomics and Transcriptomics Approaches to Understand Stylosanthes scabra, an Orphan Legume from the Brazilian Caatinga.</title>
        <authorList>
            <person name="Ferreira-Neto J.R.C."/>
            <person name="da Silva M.D."/>
            <person name="Binneck E."/>
            <person name="de Melo N.F."/>
            <person name="da Silva R.H."/>
            <person name="de Melo A.L.T.M."/>
            <person name="Pandolfi V."/>
            <person name="Bustamante F.O."/>
            <person name="Brasileiro-Vidal A.C."/>
            <person name="Benko-Iseppon A.M."/>
        </authorList>
    </citation>
    <scope>NUCLEOTIDE SEQUENCE [LARGE SCALE GENOMIC DNA]</scope>
    <source>
        <tissue evidence="3">Leaves</tissue>
    </source>
</reference>
<feature type="compositionally biased region" description="Basic and acidic residues" evidence="1">
    <location>
        <begin position="64"/>
        <end position="83"/>
    </location>
</feature>